<dbReference type="STRING" id="7217.B3M084"/>
<dbReference type="PROSITE" id="PS51144">
    <property type="entry name" value="ALPHA_CA_2"/>
    <property type="match status" value="1"/>
</dbReference>
<gene>
    <name evidence="6" type="primary">Dana\GF17777</name>
    <name evidence="6" type="synonym">dana_GLEANR_19040</name>
    <name evidence="6" type="ORF">GF17777</name>
</gene>
<dbReference type="InterPro" id="IPR036398">
    <property type="entry name" value="CA_dom_sf"/>
</dbReference>
<dbReference type="KEGG" id="dan:6500560"/>
<dbReference type="GO" id="GO:0005737">
    <property type="term" value="C:cytoplasm"/>
    <property type="evidence" value="ECO:0007669"/>
    <property type="project" value="TreeGrafter"/>
</dbReference>
<dbReference type="CDD" id="cd00326">
    <property type="entry name" value="alpha_CA"/>
    <property type="match status" value="1"/>
</dbReference>
<keyword evidence="4 6" id="KW-0456">Lyase</keyword>
<dbReference type="SMART" id="SM01057">
    <property type="entry name" value="Carb_anhydrase"/>
    <property type="match status" value="1"/>
</dbReference>
<dbReference type="PANTHER" id="PTHR18952:SF137">
    <property type="entry name" value="CARBONIC ANHYDRASE"/>
    <property type="match status" value="1"/>
</dbReference>
<evidence type="ECO:0000256" key="3">
    <source>
        <dbReference type="ARBA" id="ARBA00022833"/>
    </source>
</evidence>
<evidence type="ECO:0000313" key="7">
    <source>
        <dbReference type="Proteomes" id="UP000007801"/>
    </source>
</evidence>
<dbReference type="FunCoup" id="B3M084">
    <property type="interactions" value="59"/>
</dbReference>
<keyword evidence="7" id="KW-1185">Reference proteome</keyword>
<dbReference type="EMBL" id="CH902617">
    <property type="protein sequence ID" value="EDV42041.2"/>
    <property type="molecule type" value="Genomic_DNA"/>
</dbReference>
<dbReference type="eggNOG" id="KOG0382">
    <property type="taxonomic scope" value="Eukaryota"/>
</dbReference>
<evidence type="ECO:0000256" key="4">
    <source>
        <dbReference type="RuleBase" id="RU367011"/>
    </source>
</evidence>
<evidence type="ECO:0000313" key="6">
    <source>
        <dbReference type="EMBL" id="EDV42041.2"/>
    </source>
</evidence>
<evidence type="ECO:0000256" key="1">
    <source>
        <dbReference type="ARBA" id="ARBA00010718"/>
    </source>
</evidence>
<dbReference type="InterPro" id="IPR001148">
    <property type="entry name" value="CA_dom"/>
</dbReference>
<dbReference type="Proteomes" id="UP000007801">
    <property type="component" value="Unassembled WGS sequence"/>
</dbReference>
<evidence type="ECO:0000259" key="5">
    <source>
        <dbReference type="PROSITE" id="PS51144"/>
    </source>
</evidence>
<dbReference type="InterPro" id="IPR023561">
    <property type="entry name" value="Carbonic_anhydrase_a-class"/>
</dbReference>
<dbReference type="AlphaFoldDB" id="B3M084"/>
<dbReference type="GO" id="GO:0008270">
    <property type="term" value="F:zinc ion binding"/>
    <property type="evidence" value="ECO:0007669"/>
    <property type="project" value="UniProtKB-UniRule"/>
</dbReference>
<feature type="domain" description="Alpha-carbonic anhydrase" evidence="5">
    <location>
        <begin position="30"/>
        <end position="289"/>
    </location>
</feature>
<organism evidence="6 7">
    <name type="scientific">Drosophila ananassae</name>
    <name type="common">Fruit fly</name>
    <dbReference type="NCBI Taxonomy" id="7217"/>
    <lineage>
        <taxon>Eukaryota</taxon>
        <taxon>Metazoa</taxon>
        <taxon>Ecdysozoa</taxon>
        <taxon>Arthropoda</taxon>
        <taxon>Hexapoda</taxon>
        <taxon>Insecta</taxon>
        <taxon>Pterygota</taxon>
        <taxon>Neoptera</taxon>
        <taxon>Endopterygota</taxon>
        <taxon>Diptera</taxon>
        <taxon>Brachycera</taxon>
        <taxon>Muscomorpha</taxon>
        <taxon>Ephydroidea</taxon>
        <taxon>Drosophilidae</taxon>
        <taxon>Drosophila</taxon>
        <taxon>Sophophora</taxon>
    </lineage>
</organism>
<reference evidence="6 7" key="1">
    <citation type="journal article" date="2007" name="Nature">
        <title>Evolution of genes and genomes on the Drosophila phylogeny.</title>
        <authorList>
            <consortium name="Drosophila 12 Genomes Consortium"/>
            <person name="Clark A.G."/>
            <person name="Eisen M.B."/>
            <person name="Smith D.R."/>
            <person name="Bergman C.M."/>
            <person name="Oliver B."/>
            <person name="Markow T.A."/>
            <person name="Kaufman T.C."/>
            <person name="Kellis M."/>
            <person name="Gelbart W."/>
            <person name="Iyer V.N."/>
            <person name="Pollard D.A."/>
            <person name="Sackton T.B."/>
            <person name="Larracuente A.M."/>
            <person name="Singh N.D."/>
            <person name="Abad J.P."/>
            <person name="Abt D.N."/>
            <person name="Adryan B."/>
            <person name="Aguade M."/>
            <person name="Akashi H."/>
            <person name="Anderson W.W."/>
            <person name="Aquadro C.F."/>
            <person name="Ardell D.H."/>
            <person name="Arguello R."/>
            <person name="Artieri C.G."/>
            <person name="Barbash D.A."/>
            <person name="Barker D."/>
            <person name="Barsanti P."/>
            <person name="Batterham P."/>
            <person name="Batzoglou S."/>
            <person name="Begun D."/>
            <person name="Bhutkar A."/>
            <person name="Blanco E."/>
            <person name="Bosak S.A."/>
            <person name="Bradley R.K."/>
            <person name="Brand A.D."/>
            <person name="Brent M.R."/>
            <person name="Brooks A.N."/>
            <person name="Brown R.H."/>
            <person name="Butlin R.K."/>
            <person name="Caggese C."/>
            <person name="Calvi B.R."/>
            <person name="Bernardo de Carvalho A."/>
            <person name="Caspi A."/>
            <person name="Castrezana S."/>
            <person name="Celniker S.E."/>
            <person name="Chang J.L."/>
            <person name="Chapple C."/>
            <person name="Chatterji S."/>
            <person name="Chinwalla A."/>
            <person name="Civetta A."/>
            <person name="Clifton S.W."/>
            <person name="Comeron J.M."/>
            <person name="Costello J.C."/>
            <person name="Coyne J.A."/>
            <person name="Daub J."/>
            <person name="David R.G."/>
            <person name="Delcher A.L."/>
            <person name="Delehaunty K."/>
            <person name="Do C.B."/>
            <person name="Ebling H."/>
            <person name="Edwards K."/>
            <person name="Eickbush T."/>
            <person name="Evans J.D."/>
            <person name="Filipski A."/>
            <person name="Findeiss S."/>
            <person name="Freyhult E."/>
            <person name="Fulton L."/>
            <person name="Fulton R."/>
            <person name="Garcia A.C."/>
            <person name="Gardiner A."/>
            <person name="Garfield D.A."/>
            <person name="Garvin B.E."/>
            <person name="Gibson G."/>
            <person name="Gilbert D."/>
            <person name="Gnerre S."/>
            <person name="Godfrey J."/>
            <person name="Good R."/>
            <person name="Gotea V."/>
            <person name="Gravely B."/>
            <person name="Greenberg A.J."/>
            <person name="Griffiths-Jones S."/>
            <person name="Gross S."/>
            <person name="Guigo R."/>
            <person name="Gustafson E.A."/>
            <person name="Haerty W."/>
            <person name="Hahn M.W."/>
            <person name="Halligan D.L."/>
            <person name="Halpern A.L."/>
            <person name="Halter G.M."/>
            <person name="Han M.V."/>
            <person name="Heger A."/>
            <person name="Hillier L."/>
            <person name="Hinrichs A.S."/>
            <person name="Holmes I."/>
            <person name="Hoskins R.A."/>
            <person name="Hubisz M.J."/>
            <person name="Hultmark D."/>
            <person name="Huntley M.A."/>
            <person name="Jaffe D.B."/>
            <person name="Jagadeeshan S."/>
            <person name="Jeck W.R."/>
            <person name="Johnson J."/>
            <person name="Jones C.D."/>
            <person name="Jordan W.C."/>
            <person name="Karpen G.H."/>
            <person name="Kataoka E."/>
            <person name="Keightley P.D."/>
            <person name="Kheradpour P."/>
            <person name="Kirkness E.F."/>
            <person name="Koerich L.B."/>
            <person name="Kristiansen K."/>
            <person name="Kudrna D."/>
            <person name="Kulathinal R.J."/>
            <person name="Kumar S."/>
            <person name="Kwok R."/>
            <person name="Lander E."/>
            <person name="Langley C.H."/>
            <person name="Lapoint R."/>
            <person name="Lazzaro B.P."/>
            <person name="Lee S.J."/>
            <person name="Levesque L."/>
            <person name="Li R."/>
            <person name="Lin C.F."/>
            <person name="Lin M.F."/>
            <person name="Lindblad-Toh K."/>
            <person name="Llopart A."/>
            <person name="Long M."/>
            <person name="Low L."/>
            <person name="Lozovsky E."/>
            <person name="Lu J."/>
            <person name="Luo M."/>
            <person name="Machado C.A."/>
            <person name="Makalowski W."/>
            <person name="Marzo M."/>
            <person name="Matsuda M."/>
            <person name="Matzkin L."/>
            <person name="McAllister B."/>
            <person name="McBride C.S."/>
            <person name="McKernan B."/>
            <person name="McKernan K."/>
            <person name="Mendez-Lago M."/>
            <person name="Minx P."/>
            <person name="Mollenhauer M.U."/>
            <person name="Montooth K."/>
            <person name="Mount S.M."/>
            <person name="Mu X."/>
            <person name="Myers E."/>
            <person name="Negre B."/>
            <person name="Newfeld S."/>
            <person name="Nielsen R."/>
            <person name="Noor M.A."/>
            <person name="O'Grady P."/>
            <person name="Pachter L."/>
            <person name="Papaceit M."/>
            <person name="Parisi M.J."/>
            <person name="Parisi M."/>
            <person name="Parts L."/>
            <person name="Pedersen J.S."/>
            <person name="Pesole G."/>
            <person name="Phillippy A.M."/>
            <person name="Ponting C.P."/>
            <person name="Pop M."/>
            <person name="Porcelli D."/>
            <person name="Powell J.R."/>
            <person name="Prohaska S."/>
            <person name="Pruitt K."/>
            <person name="Puig M."/>
            <person name="Quesneville H."/>
            <person name="Ram K.R."/>
            <person name="Rand D."/>
            <person name="Rasmussen M.D."/>
            <person name="Reed L.K."/>
            <person name="Reenan R."/>
            <person name="Reily A."/>
            <person name="Remington K.A."/>
            <person name="Rieger T.T."/>
            <person name="Ritchie M.G."/>
            <person name="Robin C."/>
            <person name="Rogers Y.H."/>
            <person name="Rohde C."/>
            <person name="Rozas J."/>
            <person name="Rubenfield M.J."/>
            <person name="Ruiz A."/>
            <person name="Russo S."/>
            <person name="Salzberg S.L."/>
            <person name="Sanchez-Gracia A."/>
            <person name="Saranga D.J."/>
            <person name="Sato H."/>
            <person name="Schaeffer S.W."/>
            <person name="Schatz M.C."/>
            <person name="Schlenke T."/>
            <person name="Schwartz R."/>
            <person name="Segarra C."/>
            <person name="Singh R.S."/>
            <person name="Sirot L."/>
            <person name="Sirota M."/>
            <person name="Sisneros N.B."/>
            <person name="Smith C.D."/>
            <person name="Smith T.F."/>
            <person name="Spieth J."/>
            <person name="Stage D.E."/>
            <person name="Stark A."/>
            <person name="Stephan W."/>
            <person name="Strausberg R.L."/>
            <person name="Strempel S."/>
            <person name="Sturgill D."/>
            <person name="Sutton G."/>
            <person name="Sutton G.G."/>
            <person name="Tao W."/>
            <person name="Teichmann S."/>
            <person name="Tobari Y.N."/>
            <person name="Tomimura Y."/>
            <person name="Tsolas J.M."/>
            <person name="Valente V.L."/>
            <person name="Venter E."/>
            <person name="Venter J.C."/>
            <person name="Vicario S."/>
            <person name="Vieira F.G."/>
            <person name="Vilella A.J."/>
            <person name="Villasante A."/>
            <person name="Walenz B."/>
            <person name="Wang J."/>
            <person name="Wasserman M."/>
            <person name="Watts T."/>
            <person name="Wilson D."/>
            <person name="Wilson R.K."/>
            <person name="Wing R.A."/>
            <person name="Wolfner M.F."/>
            <person name="Wong A."/>
            <person name="Wong G.K."/>
            <person name="Wu C.I."/>
            <person name="Wu G."/>
            <person name="Yamamoto D."/>
            <person name="Yang H.P."/>
            <person name="Yang S.P."/>
            <person name="Yorke J.A."/>
            <person name="Yoshida K."/>
            <person name="Zdobnov E."/>
            <person name="Zhang P."/>
            <person name="Zhang Y."/>
            <person name="Zimin A.V."/>
            <person name="Baldwin J."/>
            <person name="Abdouelleil A."/>
            <person name="Abdulkadir J."/>
            <person name="Abebe A."/>
            <person name="Abera B."/>
            <person name="Abreu J."/>
            <person name="Acer S.C."/>
            <person name="Aftuck L."/>
            <person name="Alexander A."/>
            <person name="An P."/>
            <person name="Anderson E."/>
            <person name="Anderson S."/>
            <person name="Arachi H."/>
            <person name="Azer M."/>
            <person name="Bachantsang P."/>
            <person name="Barry A."/>
            <person name="Bayul T."/>
            <person name="Berlin A."/>
            <person name="Bessette D."/>
            <person name="Bloom T."/>
            <person name="Blye J."/>
            <person name="Boguslavskiy L."/>
            <person name="Bonnet C."/>
            <person name="Boukhgalter B."/>
            <person name="Bourzgui I."/>
            <person name="Brown A."/>
            <person name="Cahill P."/>
            <person name="Channer S."/>
            <person name="Cheshatsang Y."/>
            <person name="Chuda L."/>
            <person name="Citroen M."/>
            <person name="Collymore A."/>
            <person name="Cooke P."/>
            <person name="Costello M."/>
            <person name="D'Aco K."/>
            <person name="Daza R."/>
            <person name="De Haan G."/>
            <person name="DeGray S."/>
            <person name="DeMaso C."/>
            <person name="Dhargay N."/>
            <person name="Dooley K."/>
            <person name="Dooley E."/>
            <person name="Doricent M."/>
            <person name="Dorje P."/>
            <person name="Dorjee K."/>
            <person name="Dupes A."/>
            <person name="Elong R."/>
            <person name="Falk J."/>
            <person name="Farina A."/>
            <person name="Faro S."/>
            <person name="Ferguson D."/>
            <person name="Fisher S."/>
            <person name="Foley C.D."/>
            <person name="Franke A."/>
            <person name="Friedrich D."/>
            <person name="Gadbois L."/>
            <person name="Gearin G."/>
            <person name="Gearin C.R."/>
            <person name="Giannoukos G."/>
            <person name="Goode T."/>
            <person name="Graham J."/>
            <person name="Grandbois E."/>
            <person name="Grewal S."/>
            <person name="Gyaltsen K."/>
            <person name="Hafez N."/>
            <person name="Hagos B."/>
            <person name="Hall J."/>
            <person name="Henson C."/>
            <person name="Hollinger A."/>
            <person name="Honan T."/>
            <person name="Huard M.D."/>
            <person name="Hughes L."/>
            <person name="Hurhula B."/>
            <person name="Husby M.E."/>
            <person name="Kamat A."/>
            <person name="Kanga B."/>
            <person name="Kashin S."/>
            <person name="Khazanovich D."/>
            <person name="Kisner P."/>
            <person name="Lance K."/>
            <person name="Lara M."/>
            <person name="Lee W."/>
            <person name="Lennon N."/>
            <person name="Letendre F."/>
            <person name="LeVine R."/>
            <person name="Lipovsky A."/>
            <person name="Liu X."/>
            <person name="Liu J."/>
            <person name="Liu S."/>
            <person name="Lokyitsang T."/>
            <person name="Lokyitsang Y."/>
            <person name="Lubonja R."/>
            <person name="Lui A."/>
            <person name="MacDonald P."/>
            <person name="Magnisalis V."/>
            <person name="Maru K."/>
            <person name="Matthews C."/>
            <person name="McCusker W."/>
            <person name="McDonough S."/>
            <person name="Mehta T."/>
            <person name="Meldrim J."/>
            <person name="Meneus L."/>
            <person name="Mihai O."/>
            <person name="Mihalev A."/>
            <person name="Mihova T."/>
            <person name="Mittelman R."/>
            <person name="Mlenga V."/>
            <person name="Montmayeur A."/>
            <person name="Mulrain L."/>
            <person name="Navidi A."/>
            <person name="Naylor J."/>
            <person name="Negash T."/>
            <person name="Nguyen T."/>
            <person name="Nguyen N."/>
            <person name="Nicol R."/>
            <person name="Norbu C."/>
            <person name="Norbu N."/>
            <person name="Novod N."/>
            <person name="O'Neill B."/>
            <person name="Osman S."/>
            <person name="Markiewicz E."/>
            <person name="Oyono O.L."/>
            <person name="Patti C."/>
            <person name="Phunkhang P."/>
            <person name="Pierre F."/>
            <person name="Priest M."/>
            <person name="Raghuraman S."/>
            <person name="Rege F."/>
            <person name="Reyes R."/>
            <person name="Rise C."/>
            <person name="Rogov P."/>
            <person name="Ross K."/>
            <person name="Ryan E."/>
            <person name="Settipalli S."/>
            <person name="Shea T."/>
            <person name="Sherpa N."/>
            <person name="Shi L."/>
            <person name="Shih D."/>
            <person name="Sparrow T."/>
            <person name="Spaulding J."/>
            <person name="Stalker J."/>
            <person name="Stange-Thomann N."/>
            <person name="Stavropoulos S."/>
            <person name="Stone C."/>
            <person name="Strader C."/>
            <person name="Tesfaye S."/>
            <person name="Thomson T."/>
            <person name="Thoulutsang Y."/>
            <person name="Thoulutsang D."/>
            <person name="Topham K."/>
            <person name="Topping I."/>
            <person name="Tsamla T."/>
            <person name="Vassiliev H."/>
            <person name="Vo A."/>
            <person name="Wangchuk T."/>
            <person name="Wangdi T."/>
            <person name="Weiand M."/>
            <person name="Wilkinson J."/>
            <person name="Wilson A."/>
            <person name="Yadav S."/>
            <person name="Young G."/>
            <person name="Yu Q."/>
            <person name="Zembek L."/>
            <person name="Zhong D."/>
            <person name="Zimmer A."/>
            <person name="Zwirko Z."/>
            <person name="Jaffe D.B."/>
            <person name="Alvarez P."/>
            <person name="Brockman W."/>
            <person name="Butler J."/>
            <person name="Chin C."/>
            <person name="Gnerre S."/>
            <person name="Grabherr M."/>
            <person name="Kleber M."/>
            <person name="Mauceli E."/>
            <person name="MacCallum I."/>
        </authorList>
    </citation>
    <scope>NUCLEOTIDE SEQUENCE [LARGE SCALE GENOMIC DNA]</scope>
    <source>
        <strain evidence="7">Tucson 14024-0371.13</strain>
    </source>
</reference>
<comment type="cofactor">
    <cofactor evidence="4">
        <name>Zn(2+)</name>
        <dbReference type="ChEBI" id="CHEBI:29105"/>
    </cofactor>
</comment>
<feature type="chain" id="PRO_5025082956" description="Carbonic anhydrase" evidence="4">
    <location>
        <begin position="20"/>
        <end position="300"/>
    </location>
</feature>
<dbReference type="GeneID" id="6500560"/>
<dbReference type="SUPFAM" id="SSF51069">
    <property type="entry name" value="Carbonic anhydrase"/>
    <property type="match status" value="1"/>
</dbReference>
<keyword evidence="3 4" id="KW-0862">Zinc</keyword>
<dbReference type="InterPro" id="IPR018338">
    <property type="entry name" value="Carbonic_anhydrase_a-class_CS"/>
</dbReference>
<feature type="signal peptide" evidence="4">
    <location>
        <begin position="1"/>
        <end position="19"/>
    </location>
</feature>
<dbReference type="InParanoid" id="B3M084"/>
<keyword evidence="2 4" id="KW-0479">Metal-binding</keyword>
<sequence>MQSPSVFHKLLLLLPLAYQHTSNDAEKHVTHWNYELHGENWGGTCSSGVRQSPLQLAVQKSLIVPLPRILFGNYDVKLRAPLTLENNGHSAHMDIPETLNGKRPFITGGLLNGRFIAEGFHFHWGSINQRGSEHSINKQRFDVEMHIVHRNARYSDLTEAVKHKDGVAVLGVMFKVVKSPNRFFPGINKVLSELPKITNYKQKATIPGSISLGQMLGDLNPRDFFTYRGSLTTPECEEAVTWTVFSHVLPISLSLVTKFWRLRDSEGHKLINNFRFTQPRNGRPVYYRTGKDLSGAYLGK</sequence>
<dbReference type="EC" id="4.2.1.1" evidence="4"/>
<dbReference type="SMR" id="B3M084"/>
<protein>
    <recommendedName>
        <fullName evidence="4">Carbonic anhydrase</fullName>
        <ecNumber evidence="4">4.2.1.1</ecNumber>
    </recommendedName>
</protein>
<comment type="function">
    <text evidence="4">Reversible hydration of carbon dioxide.</text>
</comment>
<evidence type="ECO:0000256" key="2">
    <source>
        <dbReference type="ARBA" id="ARBA00022723"/>
    </source>
</evidence>
<accession>B3M084</accession>
<comment type="similarity">
    <text evidence="1 4">Belongs to the alpha-carbonic anhydrase family.</text>
</comment>
<dbReference type="PANTHER" id="PTHR18952">
    <property type="entry name" value="CARBONIC ANHYDRASE"/>
    <property type="match status" value="1"/>
</dbReference>
<keyword evidence="4" id="KW-0732">Signal</keyword>
<comment type="catalytic activity">
    <reaction evidence="4">
        <text>hydrogencarbonate + H(+) = CO2 + H2O</text>
        <dbReference type="Rhea" id="RHEA:10748"/>
        <dbReference type="ChEBI" id="CHEBI:15377"/>
        <dbReference type="ChEBI" id="CHEBI:15378"/>
        <dbReference type="ChEBI" id="CHEBI:16526"/>
        <dbReference type="ChEBI" id="CHEBI:17544"/>
        <dbReference type="EC" id="4.2.1.1"/>
    </reaction>
</comment>
<proteinExistence type="inferred from homology"/>
<dbReference type="HOGENOM" id="CLU_039326_2_0_1"/>
<dbReference type="Gene3D" id="3.10.200.10">
    <property type="entry name" value="Alpha carbonic anhydrase"/>
    <property type="match status" value="1"/>
</dbReference>
<name>B3M084_DROAN</name>
<dbReference type="OrthoDB" id="429145at2759"/>
<dbReference type="PROSITE" id="PS00162">
    <property type="entry name" value="ALPHA_CA_1"/>
    <property type="match status" value="1"/>
</dbReference>
<dbReference type="GO" id="GO:0004089">
    <property type="term" value="F:carbonate dehydratase activity"/>
    <property type="evidence" value="ECO:0007669"/>
    <property type="project" value="UniProtKB-UniRule"/>
</dbReference>
<dbReference type="Pfam" id="PF00194">
    <property type="entry name" value="Carb_anhydrase"/>
    <property type="match status" value="1"/>
</dbReference>